<evidence type="ECO:0000256" key="5">
    <source>
        <dbReference type="SAM" id="Coils"/>
    </source>
</evidence>
<feature type="coiled-coil region" evidence="5">
    <location>
        <begin position="204"/>
        <end position="231"/>
    </location>
</feature>
<evidence type="ECO:0000259" key="7">
    <source>
        <dbReference type="Pfam" id="PF12698"/>
    </source>
</evidence>
<proteinExistence type="predicted"/>
<comment type="caution">
    <text evidence="8">The sequence shown here is derived from an EMBL/GenBank/DDBJ whole genome shotgun (WGS) entry which is preliminary data.</text>
</comment>
<reference evidence="8 9" key="1">
    <citation type="submission" date="2024-09" db="EMBL/GenBank/DDBJ databases">
        <authorList>
            <person name="Sun Q."/>
            <person name="Mori K."/>
        </authorList>
    </citation>
    <scope>NUCLEOTIDE SEQUENCE [LARGE SCALE GENOMIC DNA]</scope>
    <source>
        <strain evidence="8 9">JCM 12520</strain>
    </source>
</reference>
<evidence type="ECO:0000313" key="9">
    <source>
        <dbReference type="Proteomes" id="UP001589619"/>
    </source>
</evidence>
<sequence>MKPVFNIYAGDMARLGRNWAAAVIVLGLAVLPSLYAWFNIVASWDPYSQTGGLPVAVVNLDQGASFRGTSLNLGNEIVESLRGNTNIGWTFTDEEQAVRGVERGDYYACIIIPGQFSAQLGTILSDNPQKAELIYDVNEKINAVSPKITGKGASGIIEQVSRHFIETANGTIFRIFNEIGIELQNELPTLLKLREIVFKLETLLPDIERAAATAEEDIRKAERIVADIQSRLPAIVKLAKDSEQLAARLADALDSGARAAEAAGPDLLHNLQLLRMTAEAASQMTAALSEGTGTVAADPAALERLSGRLGGAAEAAGSLAALFQRLDGFAGQNRLQAVSSKLVQLQTKLQRQQILLDAARAALVKGEKPAAELIREMERLAREASLLLADLIARYDTDIQPAVTQGLNAAAQAARTALAALQAANASMPNVQAIVADAAAGLAAGSKALQAVNANMPAAAAKIRETADAVRALEQQGSLEELIGLLRHDASKESAFFAEPVVLKENRLYPIPNYGSAMSPFFSTLSLWVGALLLVSLLSVEIHAPGEGIRSHHVYFGRFLTFWTIAVLQSLIVTAGDMLLLGTYVADPAAFVAFGAVISSVFMLIVYTLVSVFGNVGKAMAIVLLVLQLSGSGGTFPIQVTPAFFQAIHPYLPFTYAISLMREAVGGMLPDIVIRDLCLLGVYAALFLIVGIALKEWINKAATRLVKKAKESGLIH</sequence>
<name>A0ABV5VTP7_9BACL</name>
<dbReference type="Pfam" id="PF12698">
    <property type="entry name" value="ABC2_membrane_3"/>
    <property type="match status" value="1"/>
</dbReference>
<dbReference type="EMBL" id="JBHMAG010000007">
    <property type="protein sequence ID" value="MFB9751664.1"/>
    <property type="molecule type" value="Genomic_DNA"/>
</dbReference>
<keyword evidence="4 6" id="KW-0472">Membrane</keyword>
<feature type="transmembrane region" description="Helical" evidence="6">
    <location>
        <begin position="622"/>
        <end position="652"/>
    </location>
</feature>
<protein>
    <submittedName>
        <fullName evidence="8">YhgE/Pip domain-containing protein</fullName>
    </submittedName>
</protein>
<dbReference type="NCBIfam" id="TIGR03061">
    <property type="entry name" value="pip_yhgE_Nterm"/>
    <property type="match status" value="1"/>
</dbReference>
<evidence type="ECO:0000256" key="6">
    <source>
        <dbReference type="SAM" id="Phobius"/>
    </source>
</evidence>
<dbReference type="PANTHER" id="PTHR43077:SF10">
    <property type="entry name" value="TRANSPORT PERMEASE PROTEIN"/>
    <property type="match status" value="1"/>
</dbReference>
<dbReference type="InterPro" id="IPR017500">
    <property type="entry name" value="Phage_infect_YhgE_N"/>
</dbReference>
<dbReference type="Proteomes" id="UP001589619">
    <property type="component" value="Unassembled WGS sequence"/>
</dbReference>
<keyword evidence="5" id="KW-0175">Coiled coil</keyword>
<evidence type="ECO:0000313" key="8">
    <source>
        <dbReference type="EMBL" id="MFB9751664.1"/>
    </source>
</evidence>
<feature type="transmembrane region" description="Helical" evidence="6">
    <location>
        <begin position="672"/>
        <end position="694"/>
    </location>
</feature>
<dbReference type="RefSeq" id="WP_344912403.1">
    <property type="nucleotide sequence ID" value="NZ_BAAAYO010000010.1"/>
</dbReference>
<feature type="transmembrane region" description="Helical" evidence="6">
    <location>
        <begin position="560"/>
        <end position="584"/>
    </location>
</feature>
<dbReference type="InterPro" id="IPR013525">
    <property type="entry name" value="ABC2_TM"/>
</dbReference>
<comment type="subcellular location">
    <subcellularLocation>
        <location evidence="1">Membrane</location>
        <topology evidence="1">Multi-pass membrane protein</topology>
    </subcellularLocation>
</comment>
<keyword evidence="3 6" id="KW-1133">Transmembrane helix</keyword>
<evidence type="ECO:0000256" key="2">
    <source>
        <dbReference type="ARBA" id="ARBA00022692"/>
    </source>
</evidence>
<dbReference type="NCBIfam" id="TIGR03062">
    <property type="entry name" value="pip_yhgE_Cterm"/>
    <property type="match status" value="1"/>
</dbReference>
<evidence type="ECO:0000256" key="1">
    <source>
        <dbReference type="ARBA" id="ARBA00004141"/>
    </source>
</evidence>
<evidence type="ECO:0000256" key="3">
    <source>
        <dbReference type="ARBA" id="ARBA00022989"/>
    </source>
</evidence>
<gene>
    <name evidence="8" type="ORF">ACFFNY_08775</name>
</gene>
<dbReference type="InterPro" id="IPR017501">
    <property type="entry name" value="Phage_infect_YhgE_C"/>
</dbReference>
<dbReference type="PANTHER" id="PTHR43077">
    <property type="entry name" value="TRANSPORT PERMEASE YVFS-RELATED"/>
    <property type="match status" value="1"/>
</dbReference>
<organism evidence="8 9">
    <name type="scientific">Paenibacillus hodogayensis</name>
    <dbReference type="NCBI Taxonomy" id="279208"/>
    <lineage>
        <taxon>Bacteria</taxon>
        <taxon>Bacillati</taxon>
        <taxon>Bacillota</taxon>
        <taxon>Bacilli</taxon>
        <taxon>Bacillales</taxon>
        <taxon>Paenibacillaceae</taxon>
        <taxon>Paenibacillus</taxon>
    </lineage>
</organism>
<dbReference type="Gene3D" id="3.40.1710.10">
    <property type="entry name" value="abc type-2 transporter like domain"/>
    <property type="match status" value="1"/>
</dbReference>
<feature type="transmembrane region" description="Helical" evidence="6">
    <location>
        <begin position="590"/>
        <end position="610"/>
    </location>
</feature>
<accession>A0ABV5VTP7</accession>
<feature type="transmembrane region" description="Helical" evidence="6">
    <location>
        <begin position="521"/>
        <end position="540"/>
    </location>
</feature>
<evidence type="ECO:0000256" key="4">
    <source>
        <dbReference type="ARBA" id="ARBA00023136"/>
    </source>
</evidence>
<dbReference type="InterPro" id="IPR051328">
    <property type="entry name" value="T7SS_ABC-Transporter"/>
</dbReference>
<feature type="domain" description="ABC-2 type transporter transmembrane" evidence="7">
    <location>
        <begin position="549"/>
        <end position="692"/>
    </location>
</feature>
<keyword evidence="9" id="KW-1185">Reference proteome</keyword>
<keyword evidence="2 6" id="KW-0812">Transmembrane</keyword>
<feature type="coiled-coil region" evidence="5">
    <location>
        <begin position="342"/>
        <end position="394"/>
    </location>
</feature>